<organism evidence="8 9">
    <name type="scientific">Cerasicoccus arenae</name>
    <dbReference type="NCBI Taxonomy" id="424488"/>
    <lineage>
        <taxon>Bacteria</taxon>
        <taxon>Pseudomonadati</taxon>
        <taxon>Verrucomicrobiota</taxon>
        <taxon>Opitutia</taxon>
        <taxon>Puniceicoccales</taxon>
        <taxon>Cerasicoccaceae</taxon>
        <taxon>Cerasicoccus</taxon>
    </lineage>
</organism>
<evidence type="ECO:0000256" key="4">
    <source>
        <dbReference type="ARBA" id="ARBA00022833"/>
    </source>
</evidence>
<dbReference type="GO" id="GO:0008270">
    <property type="term" value="F:zinc ion binding"/>
    <property type="evidence" value="ECO:0007669"/>
    <property type="project" value="InterPro"/>
</dbReference>
<accession>A0A8J3DGY9</accession>
<comment type="similarity">
    <text evidence="1">Belongs to the beta-class carbonic anhydrase family.</text>
</comment>
<dbReference type="SUPFAM" id="SSF53056">
    <property type="entry name" value="beta-carbonic anhydrase, cab"/>
    <property type="match status" value="1"/>
</dbReference>
<protein>
    <recommendedName>
        <fullName evidence="2">carbonic anhydrase</fullName>
        <ecNumber evidence="2">4.2.1.1</ecNumber>
    </recommendedName>
</protein>
<name>A0A8J3DGY9_9BACT</name>
<evidence type="ECO:0000256" key="6">
    <source>
        <dbReference type="ARBA" id="ARBA00048348"/>
    </source>
</evidence>
<dbReference type="Pfam" id="PF00484">
    <property type="entry name" value="Pro_CA"/>
    <property type="match status" value="1"/>
</dbReference>
<evidence type="ECO:0000256" key="3">
    <source>
        <dbReference type="ARBA" id="ARBA00022723"/>
    </source>
</evidence>
<comment type="caution">
    <text evidence="8">The sequence shown here is derived from an EMBL/GenBank/DDBJ whole genome shotgun (WGS) entry which is preliminary data.</text>
</comment>
<keyword evidence="9" id="KW-1185">Reference proteome</keyword>
<evidence type="ECO:0000256" key="5">
    <source>
        <dbReference type="ARBA" id="ARBA00023239"/>
    </source>
</evidence>
<reference evidence="8" key="2">
    <citation type="submission" date="2020-09" db="EMBL/GenBank/DDBJ databases">
        <authorList>
            <person name="Sun Q."/>
            <person name="Kim S."/>
        </authorList>
    </citation>
    <scope>NUCLEOTIDE SEQUENCE</scope>
    <source>
        <strain evidence="8">KCTC 12870</strain>
    </source>
</reference>
<gene>
    <name evidence="8" type="primary">mtcA2</name>
    <name evidence="8" type="ORF">GCM10007047_23770</name>
</gene>
<dbReference type="InterPro" id="IPR001765">
    <property type="entry name" value="Carbonic_anhydrase"/>
</dbReference>
<feature type="binding site" evidence="7">
    <location>
        <position position="99"/>
    </location>
    <ligand>
        <name>Zn(2+)</name>
        <dbReference type="ChEBI" id="CHEBI:29105"/>
    </ligand>
</feature>
<dbReference type="InterPro" id="IPR036874">
    <property type="entry name" value="Carbonic_anhydrase_sf"/>
</dbReference>
<evidence type="ECO:0000256" key="2">
    <source>
        <dbReference type="ARBA" id="ARBA00012925"/>
    </source>
</evidence>
<evidence type="ECO:0000256" key="7">
    <source>
        <dbReference type="PIRSR" id="PIRSR601765-1"/>
    </source>
</evidence>
<feature type="binding site" evidence="7">
    <location>
        <position position="45"/>
    </location>
    <ligand>
        <name>Zn(2+)</name>
        <dbReference type="ChEBI" id="CHEBI:29105"/>
    </ligand>
</feature>
<keyword evidence="3 7" id="KW-0479">Metal-binding</keyword>
<dbReference type="Proteomes" id="UP000642829">
    <property type="component" value="Unassembled WGS sequence"/>
</dbReference>
<dbReference type="GO" id="GO:0004089">
    <property type="term" value="F:carbonate dehydratase activity"/>
    <property type="evidence" value="ECO:0007669"/>
    <property type="project" value="UniProtKB-EC"/>
</dbReference>
<evidence type="ECO:0000313" key="8">
    <source>
        <dbReference type="EMBL" id="GHC06014.1"/>
    </source>
</evidence>
<comment type="cofactor">
    <cofactor evidence="7">
        <name>Zn(2+)</name>
        <dbReference type="ChEBI" id="CHEBI:29105"/>
    </cofactor>
    <text evidence="7">Binds 1 zinc ion per subunit.</text>
</comment>
<reference evidence="8" key="1">
    <citation type="journal article" date="2014" name="Int. J. Syst. Evol. Microbiol.">
        <title>Complete genome sequence of Corynebacterium casei LMG S-19264T (=DSM 44701T), isolated from a smear-ripened cheese.</title>
        <authorList>
            <consortium name="US DOE Joint Genome Institute (JGI-PGF)"/>
            <person name="Walter F."/>
            <person name="Albersmeier A."/>
            <person name="Kalinowski J."/>
            <person name="Ruckert C."/>
        </authorList>
    </citation>
    <scope>NUCLEOTIDE SEQUENCE</scope>
    <source>
        <strain evidence="8">KCTC 12870</strain>
    </source>
</reference>
<sequence length="235" mass="26066">MTSETPSSALQKMLADNQTFAEDLPPDEFDHIQHEQNPYITVLTCCDSRVRIRAFLADEQPSDDVFVIRNIGNQLAATCGSVDFGVRHLHTPLLLILGHTRCGAIKAACSDYRGESLHLVQELNGLHLPVRDIDPNGDPEIEWLRAVERNVHYQCDLAMQRYREKVADGSLAIVGCVYDFANLYQRGIGRIILLNVNGESGPDISRDSPLLAPLSKEMLDLSLVRNPITSASKST</sequence>
<proteinExistence type="inferred from homology"/>
<evidence type="ECO:0000313" key="9">
    <source>
        <dbReference type="Proteomes" id="UP000642829"/>
    </source>
</evidence>
<dbReference type="EC" id="4.2.1.1" evidence="2"/>
<feature type="binding site" evidence="7">
    <location>
        <position position="47"/>
    </location>
    <ligand>
        <name>Zn(2+)</name>
        <dbReference type="ChEBI" id="CHEBI:29105"/>
    </ligand>
</feature>
<keyword evidence="4 7" id="KW-0862">Zinc</keyword>
<keyword evidence="5" id="KW-0456">Lyase</keyword>
<evidence type="ECO:0000256" key="1">
    <source>
        <dbReference type="ARBA" id="ARBA00006217"/>
    </source>
</evidence>
<dbReference type="EMBL" id="BMXG01000015">
    <property type="protein sequence ID" value="GHC06014.1"/>
    <property type="molecule type" value="Genomic_DNA"/>
</dbReference>
<comment type="catalytic activity">
    <reaction evidence="6">
        <text>hydrogencarbonate + H(+) = CO2 + H2O</text>
        <dbReference type="Rhea" id="RHEA:10748"/>
        <dbReference type="ChEBI" id="CHEBI:15377"/>
        <dbReference type="ChEBI" id="CHEBI:15378"/>
        <dbReference type="ChEBI" id="CHEBI:16526"/>
        <dbReference type="ChEBI" id="CHEBI:17544"/>
        <dbReference type="EC" id="4.2.1.1"/>
    </reaction>
</comment>
<dbReference type="SMART" id="SM00947">
    <property type="entry name" value="Pro_CA"/>
    <property type="match status" value="1"/>
</dbReference>
<dbReference type="Gene3D" id="3.40.1050.10">
    <property type="entry name" value="Carbonic anhydrase"/>
    <property type="match status" value="1"/>
</dbReference>
<dbReference type="RefSeq" id="WP_189515441.1">
    <property type="nucleotide sequence ID" value="NZ_BMXG01000015.1"/>
</dbReference>
<dbReference type="AlphaFoldDB" id="A0A8J3DGY9"/>
<dbReference type="PANTHER" id="PTHR11002">
    <property type="entry name" value="CARBONIC ANHYDRASE"/>
    <property type="match status" value="1"/>
</dbReference>
<feature type="binding site" evidence="7">
    <location>
        <position position="102"/>
    </location>
    <ligand>
        <name>Zn(2+)</name>
        <dbReference type="ChEBI" id="CHEBI:29105"/>
    </ligand>
</feature>
<dbReference type="PANTHER" id="PTHR11002:SF76">
    <property type="entry name" value="CARBONIC ANHYDRASE"/>
    <property type="match status" value="1"/>
</dbReference>